<dbReference type="PROSITE" id="PS50088">
    <property type="entry name" value="ANK_REPEAT"/>
    <property type="match status" value="3"/>
</dbReference>
<feature type="domain" description="RNase III" evidence="4">
    <location>
        <begin position="23"/>
        <end position="140"/>
    </location>
</feature>
<dbReference type="InterPro" id="IPR000999">
    <property type="entry name" value="RNase_III_dom"/>
</dbReference>
<name>A0A0C1QQT1_9RICK</name>
<dbReference type="InterPro" id="IPR036770">
    <property type="entry name" value="Ankyrin_rpt-contain_sf"/>
</dbReference>
<dbReference type="PROSITE" id="PS50142">
    <property type="entry name" value="RNASE_3_2"/>
    <property type="match status" value="1"/>
</dbReference>
<dbReference type="Pfam" id="PF00023">
    <property type="entry name" value="Ank"/>
    <property type="match status" value="1"/>
</dbReference>
<evidence type="ECO:0000256" key="3">
    <source>
        <dbReference type="PROSITE-ProRule" id="PRU00023"/>
    </source>
</evidence>
<dbReference type="EMBL" id="JSWE01000022">
    <property type="protein sequence ID" value="KIE06243.1"/>
    <property type="molecule type" value="Genomic_DNA"/>
</dbReference>
<feature type="repeat" description="ANK" evidence="3">
    <location>
        <begin position="324"/>
        <end position="358"/>
    </location>
</feature>
<accession>A0A0C1QQT1</accession>
<dbReference type="Pfam" id="PF12796">
    <property type="entry name" value="Ank_2"/>
    <property type="match status" value="1"/>
</dbReference>
<feature type="repeat" description="ANK" evidence="3">
    <location>
        <begin position="359"/>
        <end position="391"/>
    </location>
</feature>
<evidence type="ECO:0000256" key="1">
    <source>
        <dbReference type="ARBA" id="ARBA00022737"/>
    </source>
</evidence>
<dbReference type="Gene3D" id="1.10.1520.10">
    <property type="entry name" value="Ribonuclease III domain"/>
    <property type="match status" value="1"/>
</dbReference>
<dbReference type="PANTHER" id="PTHR24134">
    <property type="entry name" value="ANKYRIN REPEAT-CONTAINING PROTEIN DDB_G0279043"/>
    <property type="match status" value="1"/>
</dbReference>
<feature type="repeat" description="ANK" evidence="3">
    <location>
        <begin position="203"/>
        <end position="231"/>
    </location>
</feature>
<proteinExistence type="predicted"/>
<dbReference type="SMART" id="SM00248">
    <property type="entry name" value="ANK"/>
    <property type="match status" value="7"/>
</dbReference>
<dbReference type="InterPro" id="IPR036389">
    <property type="entry name" value="RNase_III_sf"/>
</dbReference>
<organism evidence="5 6">
    <name type="scientific">Candidatus Jidaibacter acanthamoebae</name>
    <dbReference type="NCBI Taxonomy" id="86105"/>
    <lineage>
        <taxon>Bacteria</taxon>
        <taxon>Pseudomonadati</taxon>
        <taxon>Pseudomonadota</taxon>
        <taxon>Alphaproteobacteria</taxon>
        <taxon>Rickettsiales</taxon>
        <taxon>Candidatus Midichloriaceae</taxon>
        <taxon>Candidatus Jidaibacter</taxon>
    </lineage>
</organism>
<dbReference type="GO" id="GO:0006396">
    <property type="term" value="P:RNA processing"/>
    <property type="evidence" value="ECO:0007669"/>
    <property type="project" value="InterPro"/>
</dbReference>
<dbReference type="GO" id="GO:0004525">
    <property type="term" value="F:ribonuclease III activity"/>
    <property type="evidence" value="ECO:0007669"/>
    <property type="project" value="InterPro"/>
</dbReference>
<dbReference type="InterPro" id="IPR002110">
    <property type="entry name" value="Ankyrin_rpt"/>
</dbReference>
<dbReference type="Proteomes" id="UP000031258">
    <property type="component" value="Unassembled WGS sequence"/>
</dbReference>
<evidence type="ECO:0000256" key="2">
    <source>
        <dbReference type="ARBA" id="ARBA00023043"/>
    </source>
</evidence>
<dbReference type="AlphaFoldDB" id="A0A0C1QQT1"/>
<dbReference type="STRING" id="86105.NF27_AV00060"/>
<dbReference type="Gene3D" id="1.25.40.20">
    <property type="entry name" value="Ankyrin repeat-containing domain"/>
    <property type="match status" value="2"/>
</dbReference>
<dbReference type="SUPFAM" id="SSF48403">
    <property type="entry name" value="Ankyrin repeat"/>
    <property type="match status" value="1"/>
</dbReference>
<comment type="caution">
    <text evidence="5">The sequence shown here is derived from an EMBL/GenBank/DDBJ whole genome shotgun (WGS) entry which is preliminary data.</text>
</comment>
<feature type="non-terminal residue" evidence="5">
    <location>
        <position position="463"/>
    </location>
</feature>
<gene>
    <name evidence="5" type="ORF">NF27_AV00060</name>
</gene>
<protein>
    <recommendedName>
        <fullName evidence="4">RNase III domain-containing protein</fullName>
    </recommendedName>
</protein>
<keyword evidence="2 3" id="KW-0040">ANK repeat</keyword>
<sequence>MKRNEDTRTYTYPEQITQEQQGYESLQAALCYNFKNMDLLIQALTRRSAVNIKDNETLEFIGDRALELAVTDILMEKYPDYTEGTLNSMLSNLVRNDGPLLDVAKRLEISEDMIPQGNVSDRRLADAMEAIIGAIFLDSGKDYAVIKSFIIRHWDSLNLDPEEVAFQAVGNKDIQLLKGLLKTGVNPNALISNKIGEEKWHLESYSLLYSAVALGKEKMVKALLKAGADPNQEVIFKDNEARDYTSFPLLVAVNGCTKKEREEGDKIINKRYSKIISLLINNKADINKVNNYGRSSLHNAVVMGGMVVDKLIKNGAAISIADNIGQTPLHILAGRRYSDKKTAKALIRAGANIDAVDKEGYTPLHFAIMKENIDIIKLLIKKGANVNRIDNTGRTALHILVYCNTSSTIPNDYFETNNKLPFTISFPAILDILLKNKADPLFKYLRYTPRDIIKFRLNTTDTK</sequence>
<keyword evidence="1" id="KW-0677">Repeat</keyword>
<keyword evidence="6" id="KW-1185">Reference proteome</keyword>
<evidence type="ECO:0000313" key="6">
    <source>
        <dbReference type="Proteomes" id="UP000031258"/>
    </source>
</evidence>
<dbReference type="PROSITE" id="PS50297">
    <property type="entry name" value="ANK_REP_REGION"/>
    <property type="match status" value="3"/>
</dbReference>
<dbReference type="CDD" id="cd00593">
    <property type="entry name" value="RIBOc"/>
    <property type="match status" value="1"/>
</dbReference>
<dbReference type="SUPFAM" id="SSF69065">
    <property type="entry name" value="RNase III domain-like"/>
    <property type="match status" value="1"/>
</dbReference>
<dbReference type="RefSeq" id="WP_193387649.1">
    <property type="nucleotide sequence ID" value="NZ_JSWE01000022.1"/>
</dbReference>
<dbReference type="Pfam" id="PF14622">
    <property type="entry name" value="Ribonucleas_3_3"/>
    <property type="match status" value="1"/>
</dbReference>
<evidence type="ECO:0000313" key="5">
    <source>
        <dbReference type="EMBL" id="KIE06243.1"/>
    </source>
</evidence>
<dbReference type="SMART" id="SM00535">
    <property type="entry name" value="RIBOc"/>
    <property type="match status" value="1"/>
</dbReference>
<evidence type="ECO:0000259" key="4">
    <source>
        <dbReference type="PROSITE" id="PS50142"/>
    </source>
</evidence>
<reference evidence="5 6" key="1">
    <citation type="submission" date="2014-11" db="EMBL/GenBank/DDBJ databases">
        <title>A Rickettsiales Symbiont of Amoebae With Ancient Features.</title>
        <authorList>
            <person name="Schulz F."/>
            <person name="Martijn J."/>
            <person name="Wascher F."/>
            <person name="Kostanjsek R."/>
            <person name="Ettema T.J."/>
            <person name="Horn M."/>
        </authorList>
    </citation>
    <scope>NUCLEOTIDE SEQUENCE [LARGE SCALE GENOMIC DNA]</scope>
    <source>
        <strain evidence="5 6">UWC36</strain>
    </source>
</reference>
<dbReference type="PANTHER" id="PTHR24134:SF9">
    <property type="entry name" value="ANKYRIN REPEAT AND SOCS BOX PROTEIN 8"/>
    <property type="match status" value="1"/>
</dbReference>